<sequence>MKEQAGKIIDFVRENRTVPGCTISKQIYRENGTGISIFCLEKVF</sequence>
<proteinExistence type="predicted"/>
<gene>
    <name evidence="1" type="ORF">RTSSTS7063_01245</name>
</gene>
<reference evidence="1 2" key="1">
    <citation type="submission" date="2019-07" db="EMBL/GenBank/DDBJ databases">
        <authorList>
            <person name="Hibberd C M."/>
            <person name="Gehrig L. J."/>
            <person name="Chang H.-W."/>
            <person name="Venkatesh S."/>
        </authorList>
    </citation>
    <scope>NUCLEOTIDE SEQUENCE [LARGE SCALE GENOMIC DNA]</scope>
    <source>
        <strain evidence="1">Ruminococcus_torques_SSTS_Bg7063</strain>
    </source>
</reference>
<name>A0A564TF72_9FIRM</name>
<evidence type="ECO:0000313" key="1">
    <source>
        <dbReference type="EMBL" id="VUX05874.1"/>
    </source>
</evidence>
<keyword evidence="2" id="KW-1185">Reference proteome</keyword>
<dbReference type="AlphaFoldDB" id="A0A564TF72"/>
<organism evidence="1 2">
    <name type="scientific">[Ruminococcus] torques</name>
    <dbReference type="NCBI Taxonomy" id="33039"/>
    <lineage>
        <taxon>Bacteria</taxon>
        <taxon>Bacillati</taxon>
        <taxon>Bacillota</taxon>
        <taxon>Clostridia</taxon>
        <taxon>Lachnospirales</taxon>
        <taxon>Lachnospiraceae</taxon>
        <taxon>Mediterraneibacter</taxon>
    </lineage>
</organism>
<dbReference type="EMBL" id="CABHNA010000047">
    <property type="protein sequence ID" value="VUX05874.1"/>
    <property type="molecule type" value="Genomic_DNA"/>
</dbReference>
<protein>
    <submittedName>
        <fullName evidence="1">Uncharacterized protein</fullName>
    </submittedName>
</protein>
<evidence type="ECO:0000313" key="2">
    <source>
        <dbReference type="Proteomes" id="UP000363661"/>
    </source>
</evidence>
<dbReference type="Proteomes" id="UP000363661">
    <property type="component" value="Unassembled WGS sequence"/>
</dbReference>
<accession>A0A564TF72</accession>